<dbReference type="GO" id="GO:0019058">
    <property type="term" value="P:viral life cycle"/>
    <property type="evidence" value="ECO:0007669"/>
    <property type="project" value="InterPro"/>
</dbReference>
<keyword evidence="2" id="KW-1185">Reference proteome</keyword>
<dbReference type="EMBL" id="MF476925">
    <property type="protein sequence ID" value="ASW27634.1"/>
    <property type="molecule type" value="Genomic_DNA"/>
</dbReference>
<dbReference type="Gene3D" id="3.30.1580.10">
    <property type="entry name" value="Head-to-tail joining protein W"/>
    <property type="match status" value="1"/>
</dbReference>
<dbReference type="Proteomes" id="UP000221999">
    <property type="component" value="Segment"/>
</dbReference>
<name>A0A248XD47_9CAUD</name>
<accession>A0A248XD47</accession>
<evidence type="ECO:0000313" key="1">
    <source>
        <dbReference type="EMBL" id="ASW27634.1"/>
    </source>
</evidence>
<dbReference type="InterPro" id="IPR004174">
    <property type="entry name" value="GpW"/>
</dbReference>
<reference evidence="1 2" key="1">
    <citation type="submission" date="2017-07" db="EMBL/GenBank/DDBJ databases">
        <title>Complete Genome Sequence of the Klebsiella phage YMC16/01/N133_KPN_BP.</title>
        <authorList>
            <person name="Jeon J."/>
            <person name="Yong D."/>
            <person name="Lee K."/>
        </authorList>
    </citation>
    <scope>NUCLEOTIDE SEQUENCE [LARGE SCALE GENOMIC DNA]</scope>
</reference>
<evidence type="ECO:0000313" key="2">
    <source>
        <dbReference type="Proteomes" id="UP000221999"/>
    </source>
</evidence>
<sequence length="71" mass="7760">MPDLNVLLAEARAAYHQLMIGQNIVSLRDSNGEQIQYNNASASRLAAYIAQLEIQLGIATTTGPMRTWMGP</sequence>
<proteinExistence type="predicted"/>
<dbReference type="InterPro" id="IPR036626">
    <property type="entry name" value="GpW_sf"/>
</dbReference>
<organism evidence="1 2">
    <name type="scientific">Klebsiella phage YMC16/01/N133_KPN_BP</name>
    <dbReference type="NCBI Taxonomy" id="2026102"/>
    <lineage>
        <taxon>Viruses</taxon>
        <taxon>Duplodnaviria</taxon>
        <taxon>Heunggongvirae</taxon>
        <taxon>Uroviricota</taxon>
        <taxon>Caudoviricetes</taxon>
        <taxon>Casjensviridae</taxon>
        <taxon>Seodaemunguvirus</taxon>
        <taxon>Seodaemunguvirus YMC16-01N133</taxon>
    </lineage>
</organism>
<dbReference type="Pfam" id="PF02831">
    <property type="entry name" value="gpW"/>
    <property type="match status" value="1"/>
</dbReference>
<gene>
    <name evidence="1" type="ORF">KPNN133_015</name>
</gene>
<protein>
    <submittedName>
        <fullName evidence="1">Putative head-to-tail joining protein</fullName>
    </submittedName>
</protein>
<dbReference type="SUPFAM" id="SSF64210">
    <property type="entry name" value="Head-to-tail joining protein W, gpW"/>
    <property type="match status" value="1"/>
</dbReference>